<dbReference type="PANTHER" id="PTHR31650">
    <property type="entry name" value="O-ACYLTRANSFERASE (WSD1-LIKE) FAMILY PROTEIN"/>
    <property type="match status" value="1"/>
</dbReference>
<evidence type="ECO:0000256" key="9">
    <source>
        <dbReference type="ARBA" id="ARBA00023315"/>
    </source>
</evidence>
<comment type="catalytic activity">
    <reaction evidence="10">
        <text>an acyl-CoA + a 1,2-diacyl-sn-glycerol = a triacyl-sn-glycerol + CoA</text>
        <dbReference type="Rhea" id="RHEA:10868"/>
        <dbReference type="ChEBI" id="CHEBI:17815"/>
        <dbReference type="ChEBI" id="CHEBI:57287"/>
        <dbReference type="ChEBI" id="CHEBI:58342"/>
        <dbReference type="ChEBI" id="CHEBI:64615"/>
        <dbReference type="EC" id="2.3.1.20"/>
    </reaction>
</comment>
<evidence type="ECO:0000256" key="3">
    <source>
        <dbReference type="ARBA" id="ARBA00009587"/>
    </source>
</evidence>
<accession>A0A9X3YMS1</accession>
<keyword evidence="7" id="KW-0319">Glycerol metabolism</keyword>
<keyword evidence="5" id="KW-0444">Lipid biosynthesis</keyword>
<comment type="pathway">
    <text evidence="2">Lipid metabolism.</text>
</comment>
<evidence type="ECO:0000256" key="1">
    <source>
        <dbReference type="ARBA" id="ARBA00004771"/>
    </source>
</evidence>
<dbReference type="InterPro" id="IPR004255">
    <property type="entry name" value="O-acyltransferase_WSD1_N"/>
</dbReference>
<dbReference type="AlphaFoldDB" id="A0A9X3YMS1"/>
<dbReference type="InterPro" id="IPR023213">
    <property type="entry name" value="CAT-like_dom_sf"/>
</dbReference>
<evidence type="ECO:0000256" key="11">
    <source>
        <dbReference type="SAM" id="MobiDB-lite"/>
    </source>
</evidence>
<dbReference type="EC" id="2.3.1.20" evidence="4"/>
<evidence type="ECO:0000259" key="12">
    <source>
        <dbReference type="Pfam" id="PF03007"/>
    </source>
</evidence>
<feature type="domain" description="O-acyltransferase WSD1 C-terminal" evidence="13">
    <location>
        <begin position="320"/>
        <end position="461"/>
    </location>
</feature>
<evidence type="ECO:0000256" key="10">
    <source>
        <dbReference type="ARBA" id="ARBA00048109"/>
    </source>
</evidence>
<name>A0A9X3YMS1_9GAMM</name>
<keyword evidence="9" id="KW-0012">Acyltransferase</keyword>
<evidence type="ECO:0000256" key="8">
    <source>
        <dbReference type="ARBA" id="ARBA00023098"/>
    </source>
</evidence>
<dbReference type="EMBL" id="JAOVZO020000020">
    <property type="protein sequence ID" value="MDC8015187.1"/>
    <property type="molecule type" value="Genomic_DNA"/>
</dbReference>
<evidence type="ECO:0000256" key="7">
    <source>
        <dbReference type="ARBA" id="ARBA00022798"/>
    </source>
</evidence>
<feature type="domain" description="O-acyltransferase WSD1-like N-terminal" evidence="12">
    <location>
        <begin position="12"/>
        <end position="277"/>
    </location>
</feature>
<dbReference type="Pfam" id="PF06974">
    <property type="entry name" value="WS_DGAT_C"/>
    <property type="match status" value="1"/>
</dbReference>
<dbReference type="GO" id="GO:0019432">
    <property type="term" value="P:triglyceride biosynthetic process"/>
    <property type="evidence" value="ECO:0007669"/>
    <property type="project" value="TreeGrafter"/>
</dbReference>
<keyword evidence="15" id="KW-1185">Reference proteome</keyword>
<proteinExistence type="inferred from homology"/>
<dbReference type="InterPro" id="IPR009721">
    <property type="entry name" value="O-acyltransferase_WSD1_C"/>
</dbReference>
<dbReference type="InterPro" id="IPR045034">
    <property type="entry name" value="O-acyltransferase_WSD1-like"/>
</dbReference>
<gene>
    <name evidence="14" type="ORF">OD750_021810</name>
</gene>
<dbReference type="NCBIfam" id="TIGR02946">
    <property type="entry name" value="acyl_WS_DGAT"/>
    <property type="match status" value="1"/>
</dbReference>
<feature type="region of interest" description="Disordered" evidence="11">
    <location>
        <begin position="541"/>
        <end position="582"/>
    </location>
</feature>
<dbReference type="Pfam" id="PF03007">
    <property type="entry name" value="WS_DGAT_cat"/>
    <property type="match status" value="1"/>
</dbReference>
<evidence type="ECO:0000256" key="6">
    <source>
        <dbReference type="ARBA" id="ARBA00022679"/>
    </source>
</evidence>
<protein>
    <recommendedName>
        <fullName evidence="4">diacylglycerol O-acyltransferase</fullName>
        <ecNumber evidence="4">2.3.1.20</ecNumber>
    </recommendedName>
</protein>
<keyword evidence="6" id="KW-0808">Transferase</keyword>
<evidence type="ECO:0000256" key="2">
    <source>
        <dbReference type="ARBA" id="ARBA00005189"/>
    </source>
</evidence>
<dbReference type="Proteomes" id="UP001139971">
    <property type="component" value="Unassembled WGS sequence"/>
</dbReference>
<evidence type="ECO:0000256" key="5">
    <source>
        <dbReference type="ARBA" id="ARBA00022516"/>
    </source>
</evidence>
<dbReference type="RefSeq" id="WP_263544204.1">
    <property type="nucleotide sequence ID" value="NZ_JAOVZO020000020.1"/>
</dbReference>
<comment type="similarity">
    <text evidence="3">Belongs to the long-chain O-acyltransferase family.</text>
</comment>
<feature type="compositionally biased region" description="Low complexity" evidence="11">
    <location>
        <begin position="545"/>
        <end position="558"/>
    </location>
</feature>
<comment type="caution">
    <text evidence="14">The sequence shown here is derived from an EMBL/GenBank/DDBJ whole genome shotgun (WGS) entry which is preliminary data.</text>
</comment>
<organism evidence="14 15">
    <name type="scientific">Tahibacter soli</name>
    <dbReference type="NCBI Taxonomy" id="2983605"/>
    <lineage>
        <taxon>Bacteria</taxon>
        <taxon>Pseudomonadati</taxon>
        <taxon>Pseudomonadota</taxon>
        <taxon>Gammaproteobacteria</taxon>
        <taxon>Lysobacterales</taxon>
        <taxon>Rhodanobacteraceae</taxon>
        <taxon>Tahibacter</taxon>
    </lineage>
</organism>
<dbReference type="Gene3D" id="3.30.559.10">
    <property type="entry name" value="Chloramphenicol acetyltransferase-like domain"/>
    <property type="match status" value="1"/>
</dbReference>
<dbReference type="GO" id="GO:0005886">
    <property type="term" value="C:plasma membrane"/>
    <property type="evidence" value="ECO:0007669"/>
    <property type="project" value="TreeGrafter"/>
</dbReference>
<dbReference type="GO" id="GO:0004144">
    <property type="term" value="F:diacylglycerol O-acyltransferase activity"/>
    <property type="evidence" value="ECO:0007669"/>
    <property type="project" value="UniProtKB-EC"/>
</dbReference>
<comment type="pathway">
    <text evidence="1">Glycerolipid metabolism; triacylglycerol biosynthesis.</text>
</comment>
<sequence>MFEVLRGKRDAMSKVDTAWLRMESPTNLMMITGVLMFDDRLELPALKKLLAERFLAYRRFRQKAVDSGSSAAWETDGDFDLDWHVRLTALPGAAGKEELERLVSHLASTPLDHSKPLWQFHVVENYRGGSVLISRIHHCYADGLALVQVLLSLTDANPNPEQHAELARVWLKKDQGSVIDRLLEPTRAGIAKAVAAGGKAWDKTLEMWKDPEVAATLAREGSEITRELAVALALPDDPPTAFKGPLGVSKRVAWADPLPLEDVKTLGKALGCTVNDVLLACAAGALRGHLRERGEAVDGITIRATVPVNLRPLEHAKKLGNHFGLVFLDLPIGEANPLRRLERVAANMRELKRSRQAALTFGLLAAVGMAPVAVQRMALELFSRKATAVATNVPGPQMPLYLAGSRVRELMFWVPQNGSIGMGLSILSYNGNVHFGLIVDAKLVADPEDVVRRFAQEFERLVLVSLMEDWEGDLSAADAEATIRHFAGEAAPNVPAPEAKAKAKAKLKRAASEVAKPVKNAVPESTPDVGFAAELAKFKKKKVKASPSASSAAPTAARRPAEIRAADRETRSAVRRAVEPRA</sequence>
<evidence type="ECO:0000259" key="13">
    <source>
        <dbReference type="Pfam" id="PF06974"/>
    </source>
</evidence>
<evidence type="ECO:0000256" key="4">
    <source>
        <dbReference type="ARBA" id="ARBA00013244"/>
    </source>
</evidence>
<reference evidence="14" key="1">
    <citation type="submission" date="2023-02" db="EMBL/GenBank/DDBJ databases">
        <title>Tahibacter soli sp. nov. isolated from soil.</title>
        <authorList>
            <person name="Baek J.H."/>
            <person name="Lee J.K."/>
            <person name="Choi D.G."/>
            <person name="Jeon C.O."/>
        </authorList>
    </citation>
    <scope>NUCLEOTIDE SEQUENCE</scope>
    <source>
        <strain evidence="14">BL</strain>
    </source>
</reference>
<dbReference type="PANTHER" id="PTHR31650:SF1">
    <property type="entry name" value="WAX ESTER SYNTHASE_DIACYLGLYCEROL ACYLTRANSFERASE 4-RELATED"/>
    <property type="match status" value="1"/>
</dbReference>
<keyword evidence="8" id="KW-0443">Lipid metabolism</keyword>
<dbReference type="InterPro" id="IPR014292">
    <property type="entry name" value="Acyl_transf_WS/DGAT"/>
</dbReference>
<evidence type="ECO:0000313" key="14">
    <source>
        <dbReference type="EMBL" id="MDC8015187.1"/>
    </source>
</evidence>
<evidence type="ECO:0000313" key="15">
    <source>
        <dbReference type="Proteomes" id="UP001139971"/>
    </source>
</evidence>
<dbReference type="SUPFAM" id="SSF52777">
    <property type="entry name" value="CoA-dependent acyltransferases"/>
    <property type="match status" value="2"/>
</dbReference>
<feature type="compositionally biased region" description="Basic and acidic residues" evidence="11">
    <location>
        <begin position="559"/>
        <end position="582"/>
    </location>
</feature>
<dbReference type="GO" id="GO:0006071">
    <property type="term" value="P:glycerol metabolic process"/>
    <property type="evidence" value="ECO:0007669"/>
    <property type="project" value="UniProtKB-KW"/>
</dbReference>